<evidence type="ECO:0000313" key="2">
    <source>
        <dbReference type="EMBL" id="SMG42043.1"/>
    </source>
</evidence>
<accession>A0A1X7KLM5</accession>
<keyword evidence="1" id="KW-0812">Transmembrane</keyword>
<dbReference type="AlphaFoldDB" id="A0A1X7KLM5"/>
<name>A0A1X7KLM5_9BACT</name>
<keyword evidence="1" id="KW-0472">Membrane</keyword>
<keyword evidence="3" id="KW-1185">Reference proteome</keyword>
<feature type="transmembrane region" description="Helical" evidence="1">
    <location>
        <begin position="141"/>
        <end position="162"/>
    </location>
</feature>
<dbReference type="STRING" id="1028.SAMN05661096_02856"/>
<protein>
    <submittedName>
        <fullName evidence="2">Uncharacterized protein</fullName>
    </submittedName>
</protein>
<reference evidence="3" key="1">
    <citation type="submission" date="2017-04" db="EMBL/GenBank/DDBJ databases">
        <authorList>
            <person name="Varghese N."/>
            <person name="Submissions S."/>
        </authorList>
    </citation>
    <scope>NUCLEOTIDE SEQUENCE [LARGE SCALE GENOMIC DNA]</scope>
    <source>
        <strain evidence="3">DSM 4125</strain>
    </source>
</reference>
<dbReference type="Proteomes" id="UP000193804">
    <property type="component" value="Unassembled WGS sequence"/>
</dbReference>
<feature type="transmembrane region" description="Helical" evidence="1">
    <location>
        <begin position="110"/>
        <end position="129"/>
    </location>
</feature>
<dbReference type="EMBL" id="FXAW01000006">
    <property type="protein sequence ID" value="SMG42043.1"/>
    <property type="molecule type" value="Genomic_DNA"/>
</dbReference>
<proteinExistence type="predicted"/>
<evidence type="ECO:0000313" key="3">
    <source>
        <dbReference type="Proteomes" id="UP000193804"/>
    </source>
</evidence>
<organism evidence="2 3">
    <name type="scientific">Marivirga sericea</name>
    <dbReference type="NCBI Taxonomy" id="1028"/>
    <lineage>
        <taxon>Bacteria</taxon>
        <taxon>Pseudomonadati</taxon>
        <taxon>Bacteroidota</taxon>
        <taxon>Cytophagia</taxon>
        <taxon>Cytophagales</taxon>
        <taxon>Marivirgaceae</taxon>
        <taxon>Marivirga</taxon>
    </lineage>
</organism>
<gene>
    <name evidence="2" type="ORF">SAMN05661096_02856</name>
</gene>
<keyword evidence="1" id="KW-1133">Transmembrane helix</keyword>
<sequence length="163" mass="17949">MQGARGVKSHFNISSISGAVIFQLMGVLIVVNTVFLIWIITLYFKKKSKPMDISLHMRNFIRLGLLLLLFSSLIGGAMIGLNRHLASPDAIATFHIPILDWKIGQGDLRISHFLGMHGLQLFALIGISINGVSQLKKATAVWLYSLIGLYCLAVLSVFLLAMI</sequence>
<feature type="transmembrane region" description="Helical" evidence="1">
    <location>
        <begin position="20"/>
        <end position="43"/>
    </location>
</feature>
<evidence type="ECO:0000256" key="1">
    <source>
        <dbReference type="SAM" id="Phobius"/>
    </source>
</evidence>
<feature type="transmembrane region" description="Helical" evidence="1">
    <location>
        <begin position="63"/>
        <end position="81"/>
    </location>
</feature>